<reference evidence="3" key="1">
    <citation type="submission" date="2025-08" db="UniProtKB">
        <authorList>
            <consortium name="RefSeq"/>
        </authorList>
    </citation>
    <scope>IDENTIFICATION</scope>
</reference>
<dbReference type="Pfam" id="PF18701">
    <property type="entry name" value="DUF5641"/>
    <property type="match status" value="1"/>
</dbReference>
<evidence type="ECO:0000313" key="3">
    <source>
        <dbReference type="RefSeq" id="XP_026747596.1"/>
    </source>
</evidence>
<sequence length="257" mass="29315">MATRTIHLEAVSDLTSQGFLAAFKRFVARRGYCADLELKTLLTAEKSSVVKEIAEWLGDNGTKWHFIPPHAPNFGGLWEAGIKSTKHHLKRIIGNNTLTYEEMATVLSQIEACLNSRPMSLLSSNSEDQEPLTPGHFLVGEPLVLVPEFNYEQSNISTLKRWQHCQRMVQDFWRRWSNEYMTQFLNRYKWAYRTPEPAIGDIVLVKEDDLPPARWLYGVIEEKHPGLDGITRVVTLKCKGSHIKRPVSKLCVLPVGN</sequence>
<dbReference type="PANTHER" id="PTHR47331:SF1">
    <property type="entry name" value="GAG-LIKE PROTEIN"/>
    <property type="match status" value="1"/>
</dbReference>
<protein>
    <submittedName>
        <fullName evidence="3">Uncharacterized protein LOC113508709</fullName>
    </submittedName>
</protein>
<dbReference type="Gene3D" id="3.30.420.10">
    <property type="entry name" value="Ribonuclease H-like superfamily/Ribonuclease H"/>
    <property type="match status" value="1"/>
</dbReference>
<dbReference type="PANTHER" id="PTHR47331">
    <property type="entry name" value="PHD-TYPE DOMAIN-CONTAINING PROTEIN"/>
    <property type="match status" value="1"/>
</dbReference>
<dbReference type="KEGG" id="tnl:113508709"/>
<dbReference type="InParanoid" id="A0A7E5X508"/>
<name>A0A7E5X508_TRINI</name>
<evidence type="ECO:0000259" key="1">
    <source>
        <dbReference type="Pfam" id="PF18701"/>
    </source>
</evidence>
<dbReference type="AlphaFoldDB" id="A0A7E5X508"/>
<feature type="domain" description="DUF5641" evidence="1">
    <location>
        <begin position="160"/>
        <end position="253"/>
    </location>
</feature>
<gene>
    <name evidence="3" type="primary">LOC113508709</name>
</gene>
<accession>A0A7E5X508</accession>
<dbReference type="SUPFAM" id="SSF53098">
    <property type="entry name" value="Ribonuclease H-like"/>
    <property type="match status" value="1"/>
</dbReference>
<dbReference type="OrthoDB" id="5984724at2759"/>
<keyword evidence="2" id="KW-1185">Reference proteome</keyword>
<dbReference type="InterPro" id="IPR040676">
    <property type="entry name" value="DUF5641"/>
</dbReference>
<dbReference type="InterPro" id="IPR012337">
    <property type="entry name" value="RNaseH-like_sf"/>
</dbReference>
<dbReference type="GeneID" id="113508709"/>
<dbReference type="RefSeq" id="XP_026747596.1">
    <property type="nucleotide sequence ID" value="XM_026891795.1"/>
</dbReference>
<evidence type="ECO:0000313" key="2">
    <source>
        <dbReference type="Proteomes" id="UP000322000"/>
    </source>
</evidence>
<dbReference type="InterPro" id="IPR036397">
    <property type="entry name" value="RNaseH_sf"/>
</dbReference>
<dbReference type="Proteomes" id="UP000322000">
    <property type="component" value="Chromosome 3"/>
</dbReference>
<organism evidence="2 3">
    <name type="scientific">Trichoplusia ni</name>
    <name type="common">Cabbage looper</name>
    <dbReference type="NCBI Taxonomy" id="7111"/>
    <lineage>
        <taxon>Eukaryota</taxon>
        <taxon>Metazoa</taxon>
        <taxon>Ecdysozoa</taxon>
        <taxon>Arthropoda</taxon>
        <taxon>Hexapoda</taxon>
        <taxon>Insecta</taxon>
        <taxon>Pterygota</taxon>
        <taxon>Neoptera</taxon>
        <taxon>Endopterygota</taxon>
        <taxon>Lepidoptera</taxon>
        <taxon>Glossata</taxon>
        <taxon>Ditrysia</taxon>
        <taxon>Noctuoidea</taxon>
        <taxon>Noctuidae</taxon>
        <taxon>Plusiinae</taxon>
        <taxon>Trichoplusia</taxon>
    </lineage>
</organism>
<dbReference type="GO" id="GO:0003676">
    <property type="term" value="F:nucleic acid binding"/>
    <property type="evidence" value="ECO:0007669"/>
    <property type="project" value="InterPro"/>
</dbReference>
<proteinExistence type="predicted"/>